<evidence type="ECO:0000313" key="2">
    <source>
        <dbReference type="Proteomes" id="UP000726136"/>
    </source>
</evidence>
<organism evidence="1 2">
    <name type="scientific">Vibrio anguillarum</name>
    <name type="common">Listonella anguillarum</name>
    <dbReference type="NCBI Taxonomy" id="55601"/>
    <lineage>
        <taxon>Bacteria</taxon>
        <taxon>Pseudomonadati</taxon>
        <taxon>Pseudomonadota</taxon>
        <taxon>Gammaproteobacteria</taxon>
        <taxon>Vibrionales</taxon>
        <taxon>Vibrionaceae</taxon>
        <taxon>Vibrio</taxon>
    </lineage>
</organism>
<protein>
    <submittedName>
        <fullName evidence="1">Uncharacterized protein</fullName>
    </submittedName>
</protein>
<sequence length="151" mass="16862">MDLCDIIACILNECSDNSLTNCVVLKIIREASLLATECRMLNGKNKNNAAFISPKALAIKEEGRELKNLTLEHGVPVSVIRDEVLKLVKPSALDVASVIYQLTALAVITNEEDSRINKLGLRSQMPPNWNGNKWIRYQLANIDLIDNPYKK</sequence>
<reference evidence="1 2" key="1">
    <citation type="journal article" date="2021" name="PeerJ">
        <title>Analysis of 44 Vibrio anguillarum genomes reveals high genetic diversity.</title>
        <authorList>
            <person name="Hansen M.J."/>
            <person name="Dalsgaard I."/>
        </authorList>
    </citation>
    <scope>NUCLEOTIDE SEQUENCE [LARGE SCALE GENOMIC DNA]</scope>
    <source>
        <strain evidence="1 2">040915-1/1B</strain>
    </source>
</reference>
<comment type="caution">
    <text evidence="1">The sequence shown here is derived from an EMBL/GenBank/DDBJ whole genome shotgun (WGS) entry which is preliminary data.</text>
</comment>
<name>A0ABR9Z9T7_VIBAN</name>
<accession>A0ABR9Z9T7</accession>
<evidence type="ECO:0000313" key="1">
    <source>
        <dbReference type="EMBL" id="MBF4375210.1"/>
    </source>
</evidence>
<dbReference type="Proteomes" id="UP000726136">
    <property type="component" value="Unassembled WGS sequence"/>
</dbReference>
<keyword evidence="2" id="KW-1185">Reference proteome</keyword>
<dbReference type="EMBL" id="RDPI01000067">
    <property type="protein sequence ID" value="MBF4375210.1"/>
    <property type="molecule type" value="Genomic_DNA"/>
</dbReference>
<gene>
    <name evidence="1" type="ORF">EAY46_19355</name>
</gene>
<proteinExistence type="predicted"/>